<evidence type="ECO:0000313" key="1">
    <source>
        <dbReference type="EMBL" id="KAF3486924.1"/>
    </source>
</evidence>
<dbReference type="AlphaFoldDB" id="A0A8S9N2P2"/>
<sequence>MWKKGTVLRSMTRSHGQHWQDYRESKKASANFLGSRSLNFVDKPETERAISAGLETMEVLKRYDARRESRGSSKSLDLSTNKDTSRFPIVRRVSELLGQNAPHISLNLKPTFAS</sequence>
<dbReference type="Proteomes" id="UP000712600">
    <property type="component" value="Unassembled WGS sequence"/>
</dbReference>
<accession>A0A8S9N2P2</accession>
<proteinExistence type="predicted"/>
<reference evidence="1" key="1">
    <citation type="submission" date="2019-12" db="EMBL/GenBank/DDBJ databases">
        <title>Genome sequencing and annotation of Brassica cretica.</title>
        <authorList>
            <person name="Studholme D.J."/>
            <person name="Sarris P."/>
        </authorList>
    </citation>
    <scope>NUCLEOTIDE SEQUENCE</scope>
    <source>
        <strain evidence="1">PFS-109/04</strain>
        <tissue evidence="1">Leaf</tissue>
    </source>
</reference>
<name>A0A8S9N2P2_BRACR</name>
<comment type="caution">
    <text evidence="1">The sequence shown here is derived from an EMBL/GenBank/DDBJ whole genome shotgun (WGS) entry which is preliminary data.</text>
</comment>
<dbReference type="EMBL" id="QGKX02002183">
    <property type="protein sequence ID" value="KAF3486924.1"/>
    <property type="molecule type" value="Genomic_DNA"/>
</dbReference>
<gene>
    <name evidence="1" type="ORF">F2Q69_00057833</name>
</gene>
<organism evidence="1 2">
    <name type="scientific">Brassica cretica</name>
    <name type="common">Mustard</name>
    <dbReference type="NCBI Taxonomy" id="69181"/>
    <lineage>
        <taxon>Eukaryota</taxon>
        <taxon>Viridiplantae</taxon>
        <taxon>Streptophyta</taxon>
        <taxon>Embryophyta</taxon>
        <taxon>Tracheophyta</taxon>
        <taxon>Spermatophyta</taxon>
        <taxon>Magnoliopsida</taxon>
        <taxon>eudicotyledons</taxon>
        <taxon>Gunneridae</taxon>
        <taxon>Pentapetalae</taxon>
        <taxon>rosids</taxon>
        <taxon>malvids</taxon>
        <taxon>Brassicales</taxon>
        <taxon>Brassicaceae</taxon>
        <taxon>Brassiceae</taxon>
        <taxon>Brassica</taxon>
    </lineage>
</organism>
<evidence type="ECO:0000313" key="2">
    <source>
        <dbReference type="Proteomes" id="UP000712600"/>
    </source>
</evidence>
<protein>
    <submittedName>
        <fullName evidence="1">Uncharacterized protein</fullName>
    </submittedName>
</protein>